<dbReference type="GO" id="GO:0000287">
    <property type="term" value="F:magnesium ion binding"/>
    <property type="evidence" value="ECO:0007669"/>
    <property type="project" value="UniProtKB-UniRule"/>
</dbReference>
<feature type="binding site" evidence="11">
    <location>
        <position position="112"/>
    </location>
    <ligand>
        <name>ATP</name>
        <dbReference type="ChEBI" id="CHEBI:30616"/>
    </ligand>
</feature>
<comment type="subunit">
    <text evidence="11">Homodimer.</text>
</comment>
<feature type="binding site" evidence="11">
    <location>
        <position position="43"/>
    </location>
    <ligand>
        <name>Mg(2+)</name>
        <dbReference type="ChEBI" id="CHEBI:18420"/>
    </ligand>
</feature>
<feature type="binding site" evidence="11">
    <location>
        <position position="164"/>
    </location>
    <ligand>
        <name>CTP</name>
        <dbReference type="ChEBI" id="CHEBI:37563"/>
    </ligand>
</feature>
<dbReference type="RefSeq" id="WP_268778643.1">
    <property type="nucleotide sequence ID" value="NZ_JAPRAT010000002.1"/>
</dbReference>
<dbReference type="NCBIfam" id="NF009814">
    <property type="entry name" value="PRK13299.1"/>
    <property type="match status" value="1"/>
</dbReference>
<evidence type="ECO:0000256" key="4">
    <source>
        <dbReference type="ARBA" id="ARBA00022695"/>
    </source>
</evidence>
<accession>A0A9J6R989</accession>
<dbReference type="Pfam" id="PF01743">
    <property type="entry name" value="PolyA_pol"/>
    <property type="match status" value="1"/>
</dbReference>
<dbReference type="CDD" id="cd05398">
    <property type="entry name" value="NT_ClassII-CCAase"/>
    <property type="match status" value="1"/>
</dbReference>
<dbReference type="HAMAP" id="MF_01263">
    <property type="entry name" value="CCA_bact_type3"/>
    <property type="match status" value="1"/>
</dbReference>
<dbReference type="Proteomes" id="UP001084197">
    <property type="component" value="Unassembled WGS sequence"/>
</dbReference>
<feature type="binding site" evidence="11">
    <location>
        <position position="31"/>
    </location>
    <ligand>
        <name>CTP</name>
        <dbReference type="ChEBI" id="CHEBI:37563"/>
    </ligand>
</feature>
<feature type="domain" description="Poly A polymerase head" evidence="12">
    <location>
        <begin position="23"/>
        <end position="143"/>
    </location>
</feature>
<comment type="function">
    <text evidence="11">Catalyzes the addition and repair of the essential 3'-terminal CCA sequence in tRNAs without using a nucleic acid template. Adds these three nucleotides in the order of C, C, and A to the tRNA nucleotide-73, using CTP and ATP as substrates and producing inorganic pyrophosphate. tRNA 3'-terminal CCA addition is required both for tRNA processing and repair. Also involved in tRNA surveillance by mediating tandem CCA addition to generate a CCACCA at the 3' terminus of unstable tRNAs. While stable tRNAs receive only 3'-terminal CCA, unstable tRNAs are marked with CCACCA and rapidly degraded.</text>
</comment>
<feature type="binding site" evidence="11">
    <location>
        <position position="158"/>
    </location>
    <ligand>
        <name>CTP</name>
        <dbReference type="ChEBI" id="CHEBI:37563"/>
    </ligand>
</feature>
<evidence type="ECO:0000256" key="1">
    <source>
        <dbReference type="ARBA" id="ARBA00001946"/>
    </source>
</evidence>
<proteinExistence type="inferred from homology"/>
<comment type="catalytic activity">
    <reaction evidence="11">
        <text>a tRNA with a 3' CCA end + 2 CTP + ATP = a tRNA with a 3' CCACCA end + 3 diphosphate</text>
        <dbReference type="Rhea" id="RHEA:76235"/>
        <dbReference type="Rhea" id="RHEA-COMP:10468"/>
        <dbReference type="Rhea" id="RHEA-COMP:18655"/>
        <dbReference type="ChEBI" id="CHEBI:30616"/>
        <dbReference type="ChEBI" id="CHEBI:33019"/>
        <dbReference type="ChEBI" id="CHEBI:37563"/>
        <dbReference type="ChEBI" id="CHEBI:83071"/>
        <dbReference type="ChEBI" id="CHEBI:195187"/>
    </reaction>
</comment>
<feature type="binding site" evidence="11">
    <location>
        <position position="41"/>
    </location>
    <ligand>
        <name>Mg(2+)</name>
        <dbReference type="ChEBI" id="CHEBI:18420"/>
    </ligand>
</feature>
<keyword evidence="10 11" id="KW-0694">RNA-binding</keyword>
<evidence type="ECO:0000313" key="16">
    <source>
        <dbReference type="Proteomes" id="UP001084197"/>
    </source>
</evidence>
<dbReference type="Gene3D" id="1.10.3090.10">
    <property type="entry name" value="cca-adding enzyme, domain 2"/>
    <property type="match status" value="1"/>
</dbReference>
<reference evidence="15" key="1">
    <citation type="submission" date="2022-11" db="EMBL/GenBank/DDBJ databases">
        <title>WGS of Natronobacillus azotifigens 24KS-1, an anaerobic diazotrophic haloalkaliphile from soda-rich habitats.</title>
        <authorList>
            <person name="Sorokin D.Y."/>
            <person name="Merkel A.Y."/>
        </authorList>
    </citation>
    <scope>NUCLEOTIDE SEQUENCE</scope>
    <source>
        <strain evidence="15">24KS-1</strain>
    </source>
</reference>
<dbReference type="PANTHER" id="PTHR46173:SF1">
    <property type="entry name" value="CCA TRNA NUCLEOTIDYLTRANSFERASE 1, MITOCHONDRIAL"/>
    <property type="match status" value="1"/>
</dbReference>
<dbReference type="EMBL" id="JAPRAT010000002">
    <property type="protein sequence ID" value="MCZ0701875.1"/>
    <property type="molecule type" value="Genomic_DNA"/>
</dbReference>
<feature type="binding site" evidence="11">
    <location>
        <position position="155"/>
    </location>
    <ligand>
        <name>ATP</name>
        <dbReference type="ChEBI" id="CHEBI:30616"/>
    </ligand>
</feature>
<gene>
    <name evidence="11" type="primary">cca</name>
    <name evidence="15" type="ORF">OWO01_01445</name>
</gene>
<evidence type="ECO:0000256" key="6">
    <source>
        <dbReference type="ARBA" id="ARBA00022741"/>
    </source>
</evidence>
<comment type="cofactor">
    <cofactor evidence="1 11">
        <name>Mg(2+)</name>
        <dbReference type="ChEBI" id="CHEBI:18420"/>
    </cofactor>
</comment>
<keyword evidence="7 11" id="KW-0692">RNA repair</keyword>
<feature type="binding site" evidence="11">
    <location>
        <position position="161"/>
    </location>
    <ligand>
        <name>CTP</name>
        <dbReference type="ChEBI" id="CHEBI:37563"/>
    </ligand>
</feature>
<dbReference type="Pfam" id="PF13735">
    <property type="entry name" value="tRNA_NucTran2_2"/>
    <property type="match status" value="1"/>
</dbReference>
<dbReference type="InterPro" id="IPR050264">
    <property type="entry name" value="Bact_CCA-adding_enz_type3_sf"/>
</dbReference>
<dbReference type="InterPro" id="IPR023068">
    <property type="entry name" value="CCA-adding_enz_firmicutes"/>
</dbReference>
<dbReference type="AlphaFoldDB" id="A0A9J6R989"/>
<feature type="domain" description="tRNA nucleotidyltransferase/poly(A) polymerase RNA and SrmB- binding" evidence="13">
    <location>
        <begin position="171"/>
        <end position="228"/>
    </location>
</feature>
<feature type="binding site" evidence="11">
    <location>
        <position position="112"/>
    </location>
    <ligand>
        <name>CTP</name>
        <dbReference type="ChEBI" id="CHEBI:37563"/>
    </ligand>
</feature>
<organism evidence="15 16">
    <name type="scientific">Natronobacillus azotifigens</name>
    <dbReference type="NCBI Taxonomy" id="472978"/>
    <lineage>
        <taxon>Bacteria</taxon>
        <taxon>Bacillati</taxon>
        <taxon>Bacillota</taxon>
        <taxon>Bacilli</taxon>
        <taxon>Bacillales</taxon>
        <taxon>Bacillaceae</taxon>
        <taxon>Natronobacillus</taxon>
    </lineage>
</organism>
<keyword evidence="4 11" id="KW-0548">Nucleotidyltransferase</keyword>
<comment type="caution">
    <text evidence="15">The sequence shown here is derived from an EMBL/GenBank/DDBJ whole genome shotgun (WGS) entry which is preliminary data.</text>
</comment>
<dbReference type="EC" id="2.7.7.72" evidence="11"/>
<feature type="binding site" evidence="11">
    <location>
        <position position="161"/>
    </location>
    <ligand>
        <name>ATP</name>
        <dbReference type="ChEBI" id="CHEBI:30616"/>
    </ligand>
</feature>
<dbReference type="InterPro" id="IPR002646">
    <property type="entry name" value="PolA_pol_head_dom"/>
</dbReference>
<keyword evidence="9 11" id="KW-0460">Magnesium</keyword>
<keyword evidence="2 11" id="KW-0808">Transferase</keyword>
<keyword evidence="6 11" id="KW-0547">Nucleotide-binding</keyword>
<dbReference type="InterPro" id="IPR032810">
    <property type="entry name" value="CCA-adding_enz_C"/>
</dbReference>
<dbReference type="SUPFAM" id="SSF81301">
    <property type="entry name" value="Nucleotidyltransferase"/>
    <property type="match status" value="1"/>
</dbReference>
<evidence type="ECO:0000256" key="3">
    <source>
        <dbReference type="ARBA" id="ARBA00022694"/>
    </source>
</evidence>
<feature type="binding site" evidence="11">
    <location>
        <position position="158"/>
    </location>
    <ligand>
        <name>ATP</name>
        <dbReference type="ChEBI" id="CHEBI:30616"/>
    </ligand>
</feature>
<comment type="catalytic activity">
    <reaction evidence="11">
        <text>a tRNA precursor + 2 CTP + ATP = a tRNA with a 3' CCA end + 3 diphosphate</text>
        <dbReference type="Rhea" id="RHEA:14433"/>
        <dbReference type="Rhea" id="RHEA-COMP:10465"/>
        <dbReference type="Rhea" id="RHEA-COMP:10468"/>
        <dbReference type="ChEBI" id="CHEBI:30616"/>
        <dbReference type="ChEBI" id="CHEBI:33019"/>
        <dbReference type="ChEBI" id="CHEBI:37563"/>
        <dbReference type="ChEBI" id="CHEBI:74896"/>
        <dbReference type="ChEBI" id="CHEBI:83071"/>
        <dbReference type="EC" id="2.7.7.72"/>
    </reaction>
</comment>
<feature type="binding site" evidence="11">
    <location>
        <position position="31"/>
    </location>
    <ligand>
        <name>ATP</name>
        <dbReference type="ChEBI" id="CHEBI:30616"/>
    </ligand>
</feature>
<evidence type="ECO:0000256" key="7">
    <source>
        <dbReference type="ARBA" id="ARBA00022800"/>
    </source>
</evidence>
<dbReference type="Gene3D" id="3.30.460.10">
    <property type="entry name" value="Beta Polymerase, domain 2"/>
    <property type="match status" value="1"/>
</dbReference>
<dbReference type="InterPro" id="IPR032828">
    <property type="entry name" value="PolyA_RNA-bd"/>
</dbReference>
<feature type="domain" description="CCA-adding enzyme C-terminal" evidence="14">
    <location>
        <begin position="256"/>
        <end position="390"/>
    </location>
</feature>
<evidence type="ECO:0000313" key="15">
    <source>
        <dbReference type="EMBL" id="MCZ0701875.1"/>
    </source>
</evidence>
<feature type="binding site" evidence="11">
    <location>
        <position position="28"/>
    </location>
    <ligand>
        <name>CTP</name>
        <dbReference type="ChEBI" id="CHEBI:37563"/>
    </ligand>
</feature>
<sequence>MFESTFYNAIKIIEEIEAKGHRAYIVGGAVRDFLNDRKIHDVDIASSATPTEIQEIFTKVIPVGIEHGTVIVRYNHQSFEVTTFRTETGYTDYRHPDQVEFVRSIYDDLARRDFTINAIAMDKKGKIIDPYSGKLDIERRLIRAVGNPEDRFTEDPLRMLRALRFVSQLDLEVEPATLTAISKQIHLIKHLAIERISVEFEKMLAGANFRTALKLFKELNVWTYFPVLHFDRSLIKCLYDLPISLLKLYECFAYLKMKDDQVDMKQLTKSFKQSKETFRNAEQLVTSLVEYKVDGLSNWLIYKFPESLYESFFRLVKALFHSFVVGDLKARRKHLAIQSRKELAVSGTDIIIWYPDRAKGQWIQTLLNRIEYAVVENQIDNNIDAIKEWVNSCHPPENN</sequence>
<dbReference type="InterPro" id="IPR043519">
    <property type="entry name" value="NT_sf"/>
</dbReference>
<dbReference type="PANTHER" id="PTHR46173">
    <property type="entry name" value="CCA TRNA NUCLEOTIDYLTRANSFERASE 1, MITOCHONDRIAL"/>
    <property type="match status" value="1"/>
</dbReference>
<feature type="binding site" evidence="11">
    <location>
        <position position="28"/>
    </location>
    <ligand>
        <name>ATP</name>
        <dbReference type="ChEBI" id="CHEBI:30616"/>
    </ligand>
</feature>
<dbReference type="GO" id="GO:0042245">
    <property type="term" value="P:RNA repair"/>
    <property type="evidence" value="ECO:0007669"/>
    <property type="project" value="UniProtKB-KW"/>
</dbReference>
<feature type="binding site" evidence="11">
    <location>
        <position position="164"/>
    </location>
    <ligand>
        <name>ATP</name>
        <dbReference type="ChEBI" id="CHEBI:30616"/>
    </ligand>
</feature>
<dbReference type="GO" id="GO:0001680">
    <property type="term" value="P:tRNA 3'-terminal CCA addition"/>
    <property type="evidence" value="ECO:0007669"/>
    <property type="project" value="UniProtKB-UniRule"/>
</dbReference>
<evidence type="ECO:0000256" key="9">
    <source>
        <dbReference type="ARBA" id="ARBA00022842"/>
    </source>
</evidence>
<protein>
    <recommendedName>
        <fullName evidence="11">CCA-adding enzyme</fullName>
        <ecNumber evidence="11">2.7.7.72</ecNumber>
    </recommendedName>
    <alternativeName>
        <fullName evidence="11">CCA tRNA nucleotidyltransferase</fullName>
    </alternativeName>
    <alternativeName>
        <fullName evidence="11">tRNA CCA-pyrophosphorylase</fullName>
    </alternativeName>
    <alternativeName>
        <fullName evidence="11">tRNA adenylyl-/cytidylyl- transferase</fullName>
    </alternativeName>
    <alternativeName>
        <fullName evidence="11">tRNA nucleotidyltransferase</fullName>
    </alternativeName>
    <alternativeName>
        <fullName evidence="11">tRNA-NT</fullName>
    </alternativeName>
</protein>
<keyword evidence="3 11" id="KW-0819">tRNA processing</keyword>
<dbReference type="GO" id="GO:0004810">
    <property type="term" value="F:CCA tRNA nucleotidyltransferase activity"/>
    <property type="evidence" value="ECO:0007669"/>
    <property type="project" value="UniProtKB-UniRule"/>
</dbReference>
<evidence type="ECO:0000256" key="5">
    <source>
        <dbReference type="ARBA" id="ARBA00022723"/>
    </source>
</evidence>
<evidence type="ECO:0000256" key="10">
    <source>
        <dbReference type="ARBA" id="ARBA00022884"/>
    </source>
</evidence>
<evidence type="ECO:0000259" key="14">
    <source>
        <dbReference type="Pfam" id="PF13735"/>
    </source>
</evidence>
<evidence type="ECO:0000256" key="2">
    <source>
        <dbReference type="ARBA" id="ARBA00022679"/>
    </source>
</evidence>
<evidence type="ECO:0000259" key="12">
    <source>
        <dbReference type="Pfam" id="PF01743"/>
    </source>
</evidence>
<dbReference type="GO" id="GO:0005524">
    <property type="term" value="F:ATP binding"/>
    <property type="evidence" value="ECO:0007669"/>
    <property type="project" value="UniProtKB-UniRule"/>
</dbReference>
<name>A0A9J6R989_9BACI</name>
<keyword evidence="16" id="KW-1185">Reference proteome</keyword>
<evidence type="ECO:0000256" key="8">
    <source>
        <dbReference type="ARBA" id="ARBA00022840"/>
    </source>
</evidence>
<dbReference type="Pfam" id="PF12627">
    <property type="entry name" value="PolyA_pol_RNAbd"/>
    <property type="match status" value="1"/>
</dbReference>
<keyword evidence="5 11" id="KW-0479">Metal-binding</keyword>
<comment type="miscellaneous">
    <text evidence="11">A single active site specifically recognizes both ATP and CTP and is responsible for their addition.</text>
</comment>
<keyword evidence="8 11" id="KW-0067">ATP-binding</keyword>
<comment type="similarity">
    <text evidence="11">Belongs to the tRNA nucleotidyltransferase/poly(A) polymerase family. Bacterial CCA-adding enzyme type 3 subfamily.</text>
</comment>
<dbReference type="GO" id="GO:0000049">
    <property type="term" value="F:tRNA binding"/>
    <property type="evidence" value="ECO:0007669"/>
    <property type="project" value="UniProtKB-UniRule"/>
</dbReference>
<evidence type="ECO:0000259" key="13">
    <source>
        <dbReference type="Pfam" id="PF12627"/>
    </source>
</evidence>
<dbReference type="SUPFAM" id="SSF81891">
    <property type="entry name" value="Poly A polymerase C-terminal region-like"/>
    <property type="match status" value="1"/>
</dbReference>
<dbReference type="Gene3D" id="1.10.246.80">
    <property type="match status" value="1"/>
</dbReference>
<evidence type="ECO:0000256" key="11">
    <source>
        <dbReference type="HAMAP-Rule" id="MF_01263"/>
    </source>
</evidence>
<feature type="binding site" evidence="11">
    <location>
        <position position="155"/>
    </location>
    <ligand>
        <name>CTP</name>
        <dbReference type="ChEBI" id="CHEBI:37563"/>
    </ligand>
</feature>